<evidence type="ECO:0000256" key="3">
    <source>
        <dbReference type="RuleBase" id="RU003476"/>
    </source>
</evidence>
<feature type="domain" description="Nudix hydrolase" evidence="4">
    <location>
        <begin position="1"/>
        <end position="118"/>
    </location>
</feature>
<dbReference type="PROSITE" id="PS51462">
    <property type="entry name" value="NUDIX"/>
    <property type="match status" value="1"/>
</dbReference>
<evidence type="ECO:0000259" key="4">
    <source>
        <dbReference type="PROSITE" id="PS51462"/>
    </source>
</evidence>
<dbReference type="PANTHER" id="PTHR43046">
    <property type="entry name" value="GDP-MANNOSE MANNOSYL HYDROLASE"/>
    <property type="match status" value="1"/>
</dbReference>
<dbReference type="CDD" id="cd04667">
    <property type="entry name" value="NUDIX_Hydrolase"/>
    <property type="match status" value="1"/>
</dbReference>
<dbReference type="SUPFAM" id="SSF55811">
    <property type="entry name" value="Nudix"/>
    <property type="match status" value="1"/>
</dbReference>
<comment type="caution">
    <text evidence="5">The sequence shown here is derived from an EMBL/GenBank/DDBJ whole genome shotgun (WGS) entry which is preliminary data.</text>
</comment>
<comment type="cofactor">
    <cofactor evidence="1">
        <name>Mg(2+)</name>
        <dbReference type="ChEBI" id="CHEBI:18420"/>
    </cofactor>
</comment>
<evidence type="ECO:0000256" key="2">
    <source>
        <dbReference type="ARBA" id="ARBA00022801"/>
    </source>
</evidence>
<dbReference type="InterPro" id="IPR020476">
    <property type="entry name" value="Nudix_hydrolase"/>
</dbReference>
<evidence type="ECO:0000313" key="5">
    <source>
        <dbReference type="EMBL" id="RWU24975.1"/>
    </source>
</evidence>
<comment type="similarity">
    <text evidence="3">Belongs to the Nudix hydrolase family.</text>
</comment>
<proteinExistence type="inferred from homology"/>
<dbReference type="RefSeq" id="WP_128322187.1">
    <property type="nucleotide sequence ID" value="NZ_QJRG01000034.1"/>
</dbReference>
<dbReference type="Pfam" id="PF00293">
    <property type="entry name" value="NUDIX"/>
    <property type="match status" value="1"/>
</dbReference>
<evidence type="ECO:0000256" key="1">
    <source>
        <dbReference type="ARBA" id="ARBA00001946"/>
    </source>
</evidence>
<dbReference type="InterPro" id="IPR020084">
    <property type="entry name" value="NUDIX_hydrolase_CS"/>
</dbReference>
<evidence type="ECO:0000313" key="6">
    <source>
        <dbReference type="Proteomes" id="UP000288983"/>
    </source>
</evidence>
<dbReference type="PANTHER" id="PTHR43046:SF14">
    <property type="entry name" value="MUTT_NUDIX FAMILY PROTEIN"/>
    <property type="match status" value="1"/>
</dbReference>
<dbReference type="OrthoDB" id="9791228at2"/>
<dbReference type="Proteomes" id="UP000288983">
    <property type="component" value="Unassembled WGS sequence"/>
</dbReference>
<name>A0A443ZW24_9PSED</name>
<dbReference type="AlphaFoldDB" id="A0A443ZW24"/>
<dbReference type="InterPro" id="IPR015797">
    <property type="entry name" value="NUDIX_hydrolase-like_dom_sf"/>
</dbReference>
<dbReference type="Gene3D" id="3.90.79.10">
    <property type="entry name" value="Nucleoside Triphosphate Pyrophosphohydrolase"/>
    <property type="match status" value="1"/>
</dbReference>
<keyword evidence="2 3" id="KW-0378">Hydrolase</keyword>
<dbReference type="PROSITE" id="PS00893">
    <property type="entry name" value="NUDIX_BOX"/>
    <property type="match status" value="1"/>
</dbReference>
<sequence>MKARATVICRKNDHVLYVRKPKSKWVLPGGKIELGETPAEAAVRELEEETGLVADDLIYLARFEKDDTTHFVFMTALQRGEKPSPKNEIAACKWSHWKRFRDVESSPVTKAIVKTFADFQSIH</sequence>
<dbReference type="InterPro" id="IPR000086">
    <property type="entry name" value="NUDIX_hydrolase_dom"/>
</dbReference>
<organism evidence="5 6">
    <name type="scientific">Pseudomonas alkylphenolica</name>
    <dbReference type="NCBI Taxonomy" id="237609"/>
    <lineage>
        <taxon>Bacteria</taxon>
        <taxon>Pseudomonadati</taxon>
        <taxon>Pseudomonadota</taxon>
        <taxon>Gammaproteobacteria</taxon>
        <taxon>Pseudomonadales</taxon>
        <taxon>Pseudomonadaceae</taxon>
        <taxon>Pseudomonas</taxon>
    </lineage>
</organism>
<dbReference type="PRINTS" id="PR00502">
    <property type="entry name" value="NUDIXFAMILY"/>
</dbReference>
<dbReference type="EMBL" id="QJRG01000034">
    <property type="protein sequence ID" value="RWU24975.1"/>
    <property type="molecule type" value="Genomic_DNA"/>
</dbReference>
<accession>A0A443ZW24</accession>
<reference evidence="5 6" key="1">
    <citation type="submission" date="2018-06" db="EMBL/GenBank/DDBJ databases">
        <title>Bacteria isolated from soil of Wuhan.</title>
        <authorList>
            <person name="Wei X."/>
            <person name="Chunhua H."/>
        </authorList>
    </citation>
    <scope>NUCLEOTIDE SEQUENCE [LARGE SCALE GENOMIC DNA]</scope>
    <source>
        <strain evidence="6">xwS2</strain>
    </source>
</reference>
<protein>
    <submittedName>
        <fullName evidence="5">NUDIX hydrolase</fullName>
    </submittedName>
</protein>
<dbReference type="GO" id="GO:0016787">
    <property type="term" value="F:hydrolase activity"/>
    <property type="evidence" value="ECO:0007669"/>
    <property type="project" value="UniProtKB-KW"/>
</dbReference>
<gene>
    <name evidence="5" type="ORF">DM813_04335</name>
</gene>